<organism evidence="2 3">
    <name type="scientific">Sclerotinia sclerotiorum (strain ATCC 18683 / 1980 / Ss-1)</name>
    <name type="common">White mold</name>
    <name type="synonym">Whetzelinia sclerotiorum</name>
    <dbReference type="NCBI Taxonomy" id="665079"/>
    <lineage>
        <taxon>Eukaryota</taxon>
        <taxon>Fungi</taxon>
        <taxon>Dikarya</taxon>
        <taxon>Ascomycota</taxon>
        <taxon>Pezizomycotina</taxon>
        <taxon>Leotiomycetes</taxon>
        <taxon>Helotiales</taxon>
        <taxon>Sclerotiniaceae</taxon>
        <taxon>Sclerotinia</taxon>
    </lineage>
</organism>
<evidence type="ECO:0000313" key="2">
    <source>
        <dbReference type="EMBL" id="EDN99940.1"/>
    </source>
</evidence>
<dbReference type="Proteomes" id="UP000001312">
    <property type="component" value="Unassembled WGS sequence"/>
</dbReference>
<gene>
    <name evidence="2" type="ORF">SS1G_02798</name>
</gene>
<evidence type="ECO:0000256" key="1">
    <source>
        <dbReference type="SAM" id="Phobius"/>
    </source>
</evidence>
<reference evidence="3" key="1">
    <citation type="journal article" date="2011" name="PLoS Genet.">
        <title>Genomic analysis of the necrotrophic fungal pathogens Sclerotinia sclerotiorum and Botrytis cinerea.</title>
        <authorList>
            <person name="Amselem J."/>
            <person name="Cuomo C.A."/>
            <person name="van Kan J.A."/>
            <person name="Viaud M."/>
            <person name="Benito E.P."/>
            <person name="Couloux A."/>
            <person name="Coutinho P.M."/>
            <person name="de Vries R.P."/>
            <person name="Dyer P.S."/>
            <person name="Fillinger S."/>
            <person name="Fournier E."/>
            <person name="Gout L."/>
            <person name="Hahn M."/>
            <person name="Kohn L."/>
            <person name="Lapalu N."/>
            <person name="Plummer K.M."/>
            <person name="Pradier J.M."/>
            <person name="Quevillon E."/>
            <person name="Sharon A."/>
            <person name="Simon A."/>
            <person name="ten Have A."/>
            <person name="Tudzynski B."/>
            <person name="Tudzynski P."/>
            <person name="Wincker P."/>
            <person name="Andrew M."/>
            <person name="Anthouard V."/>
            <person name="Beever R.E."/>
            <person name="Beffa R."/>
            <person name="Benoit I."/>
            <person name="Bouzid O."/>
            <person name="Brault B."/>
            <person name="Chen Z."/>
            <person name="Choquer M."/>
            <person name="Collemare J."/>
            <person name="Cotton P."/>
            <person name="Danchin E.G."/>
            <person name="Da Silva C."/>
            <person name="Gautier A."/>
            <person name="Giraud C."/>
            <person name="Giraud T."/>
            <person name="Gonzalez C."/>
            <person name="Grossetete S."/>
            <person name="Guldener U."/>
            <person name="Henrissat B."/>
            <person name="Howlett B.J."/>
            <person name="Kodira C."/>
            <person name="Kretschmer M."/>
            <person name="Lappartient A."/>
            <person name="Leroch M."/>
            <person name="Levis C."/>
            <person name="Mauceli E."/>
            <person name="Neuveglise C."/>
            <person name="Oeser B."/>
            <person name="Pearson M."/>
            <person name="Poulain J."/>
            <person name="Poussereau N."/>
            <person name="Quesneville H."/>
            <person name="Rascle C."/>
            <person name="Schumacher J."/>
            <person name="Segurens B."/>
            <person name="Sexton A."/>
            <person name="Silva E."/>
            <person name="Sirven C."/>
            <person name="Soanes D.M."/>
            <person name="Talbot N.J."/>
            <person name="Templeton M."/>
            <person name="Yandava C."/>
            <person name="Yarden O."/>
            <person name="Zeng Q."/>
            <person name="Rollins J.A."/>
            <person name="Lebrun M.H."/>
            <person name="Dickman M."/>
        </authorList>
    </citation>
    <scope>NUCLEOTIDE SEQUENCE [LARGE SCALE GENOMIC DNA]</scope>
    <source>
        <strain evidence="3">ATCC 18683 / 1980 / Ss-1</strain>
    </source>
</reference>
<proteinExistence type="predicted"/>
<dbReference type="HOGENOM" id="CLU_2198575_0_0_1"/>
<keyword evidence="1" id="KW-0812">Transmembrane</keyword>
<dbReference type="RefSeq" id="XP_001596578.1">
    <property type="nucleotide sequence ID" value="XM_001596528.1"/>
</dbReference>
<accession>A7EBW2</accession>
<evidence type="ECO:0000313" key="3">
    <source>
        <dbReference type="Proteomes" id="UP000001312"/>
    </source>
</evidence>
<dbReference type="GeneID" id="5492862"/>
<sequence length="108" mass="11530">MGYGSNLLYLRIEYGVGDVPSLLPTPDSDFRVPLYRLVSQYFRGVVGDMSAGLGSSLVVVGKSIAKYTRGRGGVGFGFGFVMGYGCGCGYGFGLDVAQPRYKLLVEIP</sequence>
<protein>
    <submittedName>
        <fullName evidence="2">Uncharacterized protein</fullName>
    </submittedName>
</protein>
<keyword evidence="1" id="KW-1133">Transmembrane helix</keyword>
<keyword evidence="1" id="KW-0472">Membrane</keyword>
<feature type="transmembrane region" description="Helical" evidence="1">
    <location>
        <begin position="73"/>
        <end position="93"/>
    </location>
</feature>
<dbReference type="EMBL" id="CH476623">
    <property type="protein sequence ID" value="EDN99940.1"/>
    <property type="molecule type" value="Genomic_DNA"/>
</dbReference>
<dbReference type="AlphaFoldDB" id="A7EBW2"/>
<dbReference type="InParanoid" id="A7EBW2"/>
<keyword evidence="3" id="KW-1185">Reference proteome</keyword>
<name>A7EBW2_SCLS1</name>
<dbReference type="KEGG" id="ssl:SS1G_02798"/>